<reference evidence="3" key="1">
    <citation type="submission" date="2015-05" db="EMBL/GenBank/DDBJ databases">
        <title>Draft genome of Nitrosomonas communis strain Nm2.</title>
        <authorList>
            <person name="Kozlowski J.A."/>
            <person name="Kits K.D."/>
            <person name="Stein L.Y."/>
        </authorList>
    </citation>
    <scope>NUCLEOTIDE SEQUENCE [LARGE SCALE GENOMIC DNA]</scope>
    <source>
        <strain evidence="3">Nm2</strain>
    </source>
</reference>
<sequence>MIEEKDIVEDIFSQIREIMGNQFHGEIFLKLTQIEARVRQKWGGTEPYVPKSREKKRAKAANDLKNGMSPKDVMKTTGISRSEVYKLLNRNNWSSHGRNNT</sequence>
<reference evidence="1 3" key="2">
    <citation type="journal article" date="2016" name="Genome Announc.">
        <title>Genome Sequence of Nitrosomonas communis Strain Nm2, a Mesophilic Ammonia-Oxidizing Bacterium Isolated from Mediterranean Soil.</title>
        <authorList>
            <person name="Kozlowski J.A."/>
            <person name="Kits K.D."/>
            <person name="Stein L.Y."/>
        </authorList>
    </citation>
    <scope>NUCLEOTIDE SEQUENCE [LARGE SCALE GENOMIC DNA]</scope>
    <source>
        <strain evidence="1 3">Nm2</strain>
    </source>
</reference>
<organism evidence="1 3">
    <name type="scientific">Nitrosomonas communis</name>
    <dbReference type="NCBI Taxonomy" id="44574"/>
    <lineage>
        <taxon>Bacteria</taxon>
        <taxon>Pseudomonadati</taxon>
        <taxon>Pseudomonadota</taxon>
        <taxon>Betaproteobacteria</taxon>
        <taxon>Nitrosomonadales</taxon>
        <taxon>Nitrosomonadaceae</taxon>
        <taxon>Nitrosomonas</taxon>
    </lineage>
</organism>
<dbReference type="Proteomes" id="UP000034156">
    <property type="component" value="Chromosome"/>
</dbReference>
<proteinExistence type="predicted"/>
<name>A0A0F7KFB1_9PROT</name>
<reference evidence="2 4" key="3">
    <citation type="submission" date="2019-07" db="EMBL/GenBank/DDBJ databases">
        <title>Active sludge and wastewater microbial communities from Klosterneuburg, Austria.</title>
        <authorList>
            <person name="Wagner M."/>
        </authorList>
    </citation>
    <scope>NUCLEOTIDE SEQUENCE [LARGE SCALE GENOMIC DNA]</scope>
    <source>
        <strain evidence="2 4">Nm2</strain>
    </source>
</reference>
<dbReference type="OrthoDB" id="9978343at2"/>
<dbReference type="PATRIC" id="fig|44574.3.peg.4119"/>
<dbReference type="EMBL" id="CP011451">
    <property type="protein sequence ID" value="AKH39150.1"/>
    <property type="molecule type" value="Genomic_DNA"/>
</dbReference>
<evidence type="ECO:0000313" key="1">
    <source>
        <dbReference type="EMBL" id="AKH39150.1"/>
    </source>
</evidence>
<protein>
    <submittedName>
        <fullName evidence="1">Uncharacterized protein</fullName>
    </submittedName>
</protein>
<evidence type="ECO:0000313" key="4">
    <source>
        <dbReference type="Proteomes" id="UP000324176"/>
    </source>
</evidence>
<dbReference type="InterPro" id="IPR009057">
    <property type="entry name" value="Homeodomain-like_sf"/>
</dbReference>
<dbReference type="SUPFAM" id="SSF46689">
    <property type="entry name" value="Homeodomain-like"/>
    <property type="match status" value="1"/>
</dbReference>
<gene>
    <name evidence="1" type="ORF">AAW31_17110</name>
    <name evidence="2" type="ORF">BCL69_11043</name>
</gene>
<dbReference type="RefSeq" id="WP_046851174.1">
    <property type="nucleotide sequence ID" value="NZ_CP011451.1"/>
</dbReference>
<evidence type="ECO:0000313" key="3">
    <source>
        <dbReference type="Proteomes" id="UP000034156"/>
    </source>
</evidence>
<dbReference type="Gene3D" id="1.10.10.60">
    <property type="entry name" value="Homeodomain-like"/>
    <property type="match status" value="1"/>
</dbReference>
<dbReference type="Pfam" id="PF13384">
    <property type="entry name" value="HTH_23"/>
    <property type="match status" value="1"/>
</dbReference>
<accession>A0A0F7KFB1</accession>
<dbReference type="Proteomes" id="UP000324176">
    <property type="component" value="Unassembled WGS sequence"/>
</dbReference>
<evidence type="ECO:0000313" key="2">
    <source>
        <dbReference type="EMBL" id="TYP72340.1"/>
    </source>
</evidence>
<dbReference type="KEGG" id="nco:AAW31_17110"/>
<dbReference type="EMBL" id="VNHT01000104">
    <property type="protein sequence ID" value="TYP72340.1"/>
    <property type="molecule type" value="Genomic_DNA"/>
</dbReference>
<keyword evidence="3" id="KW-1185">Reference proteome</keyword>
<dbReference type="AlphaFoldDB" id="A0A0F7KFB1"/>